<dbReference type="Gene3D" id="2.60.120.260">
    <property type="entry name" value="Galactose-binding domain-like"/>
    <property type="match status" value="1"/>
</dbReference>
<dbReference type="AlphaFoldDB" id="X1TSI4"/>
<dbReference type="SUPFAM" id="SSF49785">
    <property type="entry name" value="Galactose-binding domain-like"/>
    <property type="match status" value="1"/>
</dbReference>
<protein>
    <submittedName>
        <fullName evidence="1">Uncharacterized protein</fullName>
    </submittedName>
</protein>
<gene>
    <name evidence="1" type="ORF">S12H4_14578</name>
</gene>
<proteinExistence type="predicted"/>
<comment type="caution">
    <text evidence="1">The sequence shown here is derived from an EMBL/GenBank/DDBJ whole genome shotgun (WGS) entry which is preliminary data.</text>
</comment>
<name>X1TSI4_9ZZZZ</name>
<sequence length="91" mass="10241">MEPGKVGKYVFDGNYLTSRTIGKGSRLRVEFGYVDAPNIQKNYNSGKDVSIETADDARTVTIKLHHSKDYPSSIRLPIMIPYRFGTNATDR</sequence>
<reference evidence="1" key="1">
    <citation type="journal article" date="2014" name="Front. Microbiol.">
        <title>High frequency of phylogenetically diverse reductive dehalogenase-homologous genes in deep subseafloor sedimentary metagenomes.</title>
        <authorList>
            <person name="Kawai M."/>
            <person name="Futagami T."/>
            <person name="Toyoda A."/>
            <person name="Takaki Y."/>
            <person name="Nishi S."/>
            <person name="Hori S."/>
            <person name="Arai W."/>
            <person name="Tsubouchi T."/>
            <person name="Morono Y."/>
            <person name="Uchiyama I."/>
            <person name="Ito T."/>
            <person name="Fujiyama A."/>
            <person name="Inagaki F."/>
            <person name="Takami H."/>
        </authorList>
    </citation>
    <scope>NUCLEOTIDE SEQUENCE</scope>
    <source>
        <strain evidence="1">Expedition CK06-06</strain>
    </source>
</reference>
<evidence type="ECO:0000313" key="1">
    <source>
        <dbReference type="EMBL" id="GAI82959.1"/>
    </source>
</evidence>
<dbReference type="InterPro" id="IPR008979">
    <property type="entry name" value="Galactose-bd-like_sf"/>
</dbReference>
<accession>X1TSI4</accession>
<organism evidence="1">
    <name type="scientific">marine sediment metagenome</name>
    <dbReference type="NCBI Taxonomy" id="412755"/>
    <lineage>
        <taxon>unclassified sequences</taxon>
        <taxon>metagenomes</taxon>
        <taxon>ecological metagenomes</taxon>
    </lineage>
</organism>
<dbReference type="EMBL" id="BARW01006955">
    <property type="protein sequence ID" value="GAI82959.1"/>
    <property type="molecule type" value="Genomic_DNA"/>
</dbReference>